<dbReference type="WBParaSite" id="jg3912">
    <property type="protein sequence ID" value="jg3912"/>
    <property type="gene ID" value="jg3912"/>
</dbReference>
<protein>
    <submittedName>
        <fullName evidence="4">UDENN domain-containing protein</fullName>
    </submittedName>
</protein>
<dbReference type="GO" id="GO:0005085">
    <property type="term" value="F:guanyl-nucleotide exchange factor activity"/>
    <property type="evidence" value="ECO:0007669"/>
    <property type="project" value="InterPro"/>
</dbReference>
<evidence type="ECO:0000313" key="3">
    <source>
        <dbReference type="Proteomes" id="UP000887574"/>
    </source>
</evidence>
<evidence type="ECO:0000259" key="2">
    <source>
        <dbReference type="PROSITE" id="PS50211"/>
    </source>
</evidence>
<reference evidence="4" key="1">
    <citation type="submission" date="2022-11" db="UniProtKB">
        <authorList>
            <consortium name="WormBaseParasite"/>
        </authorList>
    </citation>
    <scope>IDENTIFICATION</scope>
</reference>
<keyword evidence="3" id="KW-1185">Reference proteome</keyword>
<comment type="similarity">
    <text evidence="1">Belongs to the DENND6 family.</text>
</comment>
<evidence type="ECO:0000313" key="4">
    <source>
        <dbReference type="WBParaSite" id="jg3912"/>
    </source>
</evidence>
<proteinExistence type="inferred from homology"/>
<dbReference type="PROSITE" id="PS50211">
    <property type="entry name" value="DENN"/>
    <property type="match status" value="1"/>
</dbReference>
<evidence type="ECO:0000256" key="1">
    <source>
        <dbReference type="ARBA" id="ARBA00007159"/>
    </source>
</evidence>
<feature type="domain" description="UDENN" evidence="2">
    <location>
        <begin position="1"/>
        <end position="318"/>
    </location>
</feature>
<dbReference type="InterPro" id="IPR024224">
    <property type="entry name" value="DENND6"/>
</dbReference>
<accession>A0A915ECR3</accession>
<dbReference type="InterPro" id="IPR037516">
    <property type="entry name" value="Tripartite_DENN"/>
</dbReference>
<name>A0A915ECR3_9BILA</name>
<dbReference type="GO" id="GO:0055037">
    <property type="term" value="C:recycling endosome"/>
    <property type="evidence" value="ECO:0007669"/>
    <property type="project" value="TreeGrafter"/>
</dbReference>
<dbReference type="AlphaFoldDB" id="A0A915ECR3"/>
<dbReference type="PANTHER" id="PTHR13677:SF0">
    <property type="entry name" value="LD41638P"/>
    <property type="match status" value="1"/>
</dbReference>
<organism evidence="3 4">
    <name type="scientific">Ditylenchus dipsaci</name>
    <dbReference type="NCBI Taxonomy" id="166011"/>
    <lineage>
        <taxon>Eukaryota</taxon>
        <taxon>Metazoa</taxon>
        <taxon>Ecdysozoa</taxon>
        <taxon>Nematoda</taxon>
        <taxon>Chromadorea</taxon>
        <taxon>Rhabditida</taxon>
        <taxon>Tylenchina</taxon>
        <taxon>Tylenchomorpha</taxon>
        <taxon>Sphaerularioidea</taxon>
        <taxon>Anguinidae</taxon>
        <taxon>Anguininae</taxon>
        <taxon>Ditylenchus</taxon>
    </lineage>
</organism>
<sequence length="376" mass="42525">MQPDSDFLYGFVHFRQQKNSSLPRGYYQKSIVLLTPLPLFGLFAHVVHEIALGFFESGENAIESACQQIDRWPLPLPGESLALPFIFLNVNFSLILSLCQVFHLQQFCQPFMRPTFIQARKCHYTYPIALGNCFVGRATSCNGVYPCSLFSTSSPTPPKIIIGVTNPFFSKAFKHWPHILRAGETPSLGTDGAHTPSSVERMLKKMANGKKMDSKPGFYSQYKPFLSYDKSLLKKLLKTTLSGVNQSFMIPLERYISTQYLKQAVPDGRIPGYPSANRSSANLWYQRRLDGNFYRKFICSSPNFQGWLAQRLKDVNLQLKATHLEVLCTADLSSAGLSSRQQVEIVDLVLKLKDRLTDLDIQDHENETWSNSSSTI</sequence>
<dbReference type="PANTHER" id="PTHR13677">
    <property type="entry name" value="LD41638P"/>
    <property type="match status" value="1"/>
</dbReference>
<dbReference type="Proteomes" id="UP000887574">
    <property type="component" value="Unplaced"/>
</dbReference>